<sequence length="464" mass="50297">MQSIARRFAALLCCAVALAIPPAGNAAADDSDPPPPPAQTGGTAPIAATAGTGLTAVSSIDLSKLGTPSVATVDLTTESSDLWARMRQGFAMRDLSMDLVTDRQIWYLARPGALRNTLERGRKYLYFIVEELEKRGMPTELALLPMVESAYNPMAYSPARASGLWQFIPSTGKDFSLDQNWWVDERRDIVASTNAALTYLQALYEMHGDWHLALASYNWGENAVARAVAKNKAAGLPTEFAYLSMPQETRYYVPKLQALKNIIANPQLFGITLPPIPNEPYFVSIGTRGGMDLHTAAQLAEMPMKDFLELNPSFNRPVIPGESDHHVIVPKDKAGTFVTNLENHDRPLLSWKTYTVERGERVEQIAARFGISPTKLREVNGLAPRMRPGPGYTLLVPSGDAVAMAESAPVLAPKLSFASQAPAPAPRLGKQPRGGSTARHSSKASHASKSAGAKAGAHHNKHRK</sequence>
<name>A0ABX7M8Z9_9RHOO</name>
<dbReference type="PANTHER" id="PTHR37423">
    <property type="entry name" value="SOLUBLE LYTIC MUREIN TRANSGLYCOSYLASE-RELATED"/>
    <property type="match status" value="1"/>
</dbReference>
<dbReference type="InterPro" id="IPR000189">
    <property type="entry name" value="Transglyc_AS"/>
</dbReference>
<dbReference type="PROSITE" id="PS00922">
    <property type="entry name" value="TRANSGLYCOSYLASE"/>
    <property type="match status" value="1"/>
</dbReference>
<reference evidence="5 6" key="1">
    <citation type="submission" date="2021-02" db="EMBL/GenBank/DDBJ databases">
        <title>Niveibacterium changnyeongensis HC41.</title>
        <authorList>
            <person name="Kang M."/>
        </authorList>
    </citation>
    <scope>NUCLEOTIDE SEQUENCE [LARGE SCALE GENOMIC DNA]</scope>
    <source>
        <strain evidence="5 6">HC41</strain>
    </source>
</reference>
<dbReference type="SUPFAM" id="SSF53955">
    <property type="entry name" value="Lysozyme-like"/>
    <property type="match status" value="1"/>
</dbReference>
<evidence type="ECO:0000313" key="6">
    <source>
        <dbReference type="Proteomes" id="UP000663570"/>
    </source>
</evidence>
<dbReference type="Pfam" id="PF01476">
    <property type="entry name" value="LysM"/>
    <property type="match status" value="1"/>
</dbReference>
<dbReference type="InterPro" id="IPR018392">
    <property type="entry name" value="LysM"/>
</dbReference>
<dbReference type="CDD" id="cd00118">
    <property type="entry name" value="LysM"/>
    <property type="match status" value="1"/>
</dbReference>
<evidence type="ECO:0000256" key="3">
    <source>
        <dbReference type="SAM" id="SignalP"/>
    </source>
</evidence>
<feature type="chain" id="PRO_5047545816" evidence="3">
    <location>
        <begin position="29"/>
        <end position="464"/>
    </location>
</feature>
<dbReference type="Gene3D" id="1.10.530.10">
    <property type="match status" value="1"/>
</dbReference>
<feature type="region of interest" description="Disordered" evidence="2">
    <location>
        <begin position="25"/>
        <end position="46"/>
    </location>
</feature>
<dbReference type="PANTHER" id="PTHR37423:SF2">
    <property type="entry name" value="MEMBRANE-BOUND LYTIC MUREIN TRANSGLYCOSYLASE C"/>
    <property type="match status" value="1"/>
</dbReference>
<accession>A0ABX7M8Z9</accession>
<dbReference type="SMART" id="SM00257">
    <property type="entry name" value="LysM"/>
    <property type="match status" value="1"/>
</dbReference>
<dbReference type="Proteomes" id="UP000663570">
    <property type="component" value="Chromosome"/>
</dbReference>
<protein>
    <submittedName>
        <fullName evidence="5">Transglycosylase SLT domain-containing protein</fullName>
    </submittedName>
</protein>
<dbReference type="PROSITE" id="PS51782">
    <property type="entry name" value="LYSM"/>
    <property type="match status" value="1"/>
</dbReference>
<comment type="similarity">
    <text evidence="1">Belongs to the transglycosylase Slt family.</text>
</comment>
<feature type="domain" description="LysM" evidence="4">
    <location>
        <begin position="352"/>
        <end position="396"/>
    </location>
</feature>
<dbReference type="InterPro" id="IPR008258">
    <property type="entry name" value="Transglycosylase_SLT_dom_1"/>
</dbReference>
<keyword evidence="6" id="KW-1185">Reference proteome</keyword>
<dbReference type="Pfam" id="PF01464">
    <property type="entry name" value="SLT"/>
    <property type="match status" value="1"/>
</dbReference>
<evidence type="ECO:0000256" key="2">
    <source>
        <dbReference type="SAM" id="MobiDB-lite"/>
    </source>
</evidence>
<dbReference type="InterPro" id="IPR023346">
    <property type="entry name" value="Lysozyme-like_dom_sf"/>
</dbReference>
<evidence type="ECO:0000313" key="5">
    <source>
        <dbReference type="EMBL" id="QSI78217.1"/>
    </source>
</evidence>
<dbReference type="Gene3D" id="3.10.350.10">
    <property type="entry name" value="LysM domain"/>
    <property type="match status" value="1"/>
</dbReference>
<evidence type="ECO:0000256" key="1">
    <source>
        <dbReference type="ARBA" id="ARBA00007734"/>
    </source>
</evidence>
<keyword evidence="3" id="KW-0732">Signal</keyword>
<dbReference type="RefSeq" id="WP_206255537.1">
    <property type="nucleotide sequence ID" value="NZ_CP071060.1"/>
</dbReference>
<dbReference type="InterPro" id="IPR036779">
    <property type="entry name" value="LysM_dom_sf"/>
</dbReference>
<gene>
    <name evidence="5" type="ORF">JY500_06165</name>
</gene>
<dbReference type="EMBL" id="CP071060">
    <property type="protein sequence ID" value="QSI78217.1"/>
    <property type="molecule type" value="Genomic_DNA"/>
</dbReference>
<proteinExistence type="inferred from homology"/>
<organism evidence="5 6">
    <name type="scientific">Niveibacterium microcysteis</name>
    <dbReference type="NCBI Taxonomy" id="2811415"/>
    <lineage>
        <taxon>Bacteria</taxon>
        <taxon>Pseudomonadati</taxon>
        <taxon>Pseudomonadota</taxon>
        <taxon>Betaproteobacteria</taxon>
        <taxon>Rhodocyclales</taxon>
        <taxon>Rhodocyclaceae</taxon>
        <taxon>Niveibacterium</taxon>
    </lineage>
</organism>
<dbReference type="SUPFAM" id="SSF54106">
    <property type="entry name" value="LysM domain"/>
    <property type="match status" value="1"/>
</dbReference>
<dbReference type="CDD" id="cd16894">
    <property type="entry name" value="MltD-like"/>
    <property type="match status" value="1"/>
</dbReference>
<feature type="signal peptide" evidence="3">
    <location>
        <begin position="1"/>
        <end position="28"/>
    </location>
</feature>
<feature type="region of interest" description="Disordered" evidence="2">
    <location>
        <begin position="419"/>
        <end position="464"/>
    </location>
</feature>
<feature type="compositionally biased region" description="Low complexity" evidence="2">
    <location>
        <begin position="444"/>
        <end position="455"/>
    </location>
</feature>
<evidence type="ECO:0000259" key="4">
    <source>
        <dbReference type="PROSITE" id="PS51782"/>
    </source>
</evidence>